<organism evidence="4 5">
    <name type="scientific">Dispira parvispora</name>
    <dbReference type="NCBI Taxonomy" id="1520584"/>
    <lineage>
        <taxon>Eukaryota</taxon>
        <taxon>Fungi</taxon>
        <taxon>Fungi incertae sedis</taxon>
        <taxon>Zoopagomycota</taxon>
        <taxon>Kickxellomycotina</taxon>
        <taxon>Dimargaritomycetes</taxon>
        <taxon>Dimargaritales</taxon>
        <taxon>Dimargaritaceae</taxon>
        <taxon>Dispira</taxon>
    </lineage>
</organism>
<sequence>MLLYEDIITGDEMVSDAYPITIVDDFLLEVDCQNVIVKKGAEVDIGANPSAEAGEEEAMDEDSEQVNNVVHSFRLESTVFGKKDFLTYMKGYLKALKAKLQETNPERVANFEAKATGFVKKVVANFKDYDFYTGASMNPDGMVGLLNYREDGVTPYITFLKDGLKTVKL</sequence>
<dbReference type="OrthoDB" id="10248936at2759"/>
<dbReference type="FunFam" id="2.170.150.10:FF:000002">
    <property type="entry name" value="Translationally-controlled tumor protein homolog"/>
    <property type="match status" value="1"/>
</dbReference>
<evidence type="ECO:0000256" key="2">
    <source>
        <dbReference type="PROSITE-ProRule" id="PRU01133"/>
    </source>
</evidence>
<dbReference type="EMBL" id="JANBPY010000141">
    <property type="protein sequence ID" value="KAJ1968743.1"/>
    <property type="molecule type" value="Genomic_DNA"/>
</dbReference>
<evidence type="ECO:0000313" key="4">
    <source>
        <dbReference type="EMBL" id="KAJ1968743.1"/>
    </source>
</evidence>
<dbReference type="InterPro" id="IPR034737">
    <property type="entry name" value="TCTP"/>
</dbReference>
<dbReference type="Pfam" id="PF00838">
    <property type="entry name" value="TCTP"/>
    <property type="match status" value="1"/>
</dbReference>
<dbReference type="Proteomes" id="UP001150925">
    <property type="component" value="Unassembled WGS sequence"/>
</dbReference>
<dbReference type="GO" id="GO:0005509">
    <property type="term" value="F:calcium ion binding"/>
    <property type="evidence" value="ECO:0007669"/>
    <property type="project" value="TreeGrafter"/>
</dbReference>
<dbReference type="SUPFAM" id="SSF51316">
    <property type="entry name" value="Mss4-like"/>
    <property type="match status" value="1"/>
</dbReference>
<dbReference type="InterPro" id="IPR011057">
    <property type="entry name" value="Mss4-like_sf"/>
</dbReference>
<comment type="caution">
    <text evidence="4">The sequence shown here is derived from an EMBL/GenBank/DDBJ whole genome shotgun (WGS) entry which is preliminary data.</text>
</comment>
<dbReference type="InterPro" id="IPR011323">
    <property type="entry name" value="Mss4/transl-control_tumour"/>
</dbReference>
<evidence type="ECO:0000313" key="5">
    <source>
        <dbReference type="Proteomes" id="UP001150925"/>
    </source>
</evidence>
<dbReference type="PANTHER" id="PTHR11991:SF0">
    <property type="entry name" value="TRANSLATIONALLY-CONTROLLED TUMOR PROTEIN"/>
    <property type="match status" value="1"/>
</dbReference>
<keyword evidence="5" id="KW-1185">Reference proteome</keyword>
<dbReference type="PROSITE" id="PS51797">
    <property type="entry name" value="TCTP_3"/>
    <property type="match status" value="1"/>
</dbReference>
<comment type="similarity">
    <text evidence="2">Belongs to the TCTP family.</text>
</comment>
<evidence type="ECO:0000256" key="1">
    <source>
        <dbReference type="ARBA" id="ARBA00014759"/>
    </source>
</evidence>
<dbReference type="InterPro" id="IPR018105">
    <property type="entry name" value="Translational_control_tumour_p"/>
</dbReference>
<dbReference type="Gene3D" id="2.170.150.10">
    <property type="entry name" value="Metal Binding Protein, Guanine Nucleotide Exchange Factor, Chain A"/>
    <property type="match status" value="1"/>
</dbReference>
<reference evidence="4" key="1">
    <citation type="submission" date="2022-07" db="EMBL/GenBank/DDBJ databases">
        <title>Phylogenomic reconstructions and comparative analyses of Kickxellomycotina fungi.</title>
        <authorList>
            <person name="Reynolds N.K."/>
            <person name="Stajich J.E."/>
            <person name="Barry K."/>
            <person name="Grigoriev I.V."/>
            <person name="Crous P."/>
            <person name="Smith M.E."/>
        </authorList>
    </citation>
    <scope>NUCLEOTIDE SEQUENCE</scope>
    <source>
        <strain evidence="4">RSA 1196</strain>
    </source>
</reference>
<dbReference type="PANTHER" id="PTHR11991">
    <property type="entry name" value="TRANSLATIONALLY CONTROLLED TUMOR PROTEIN-RELATED"/>
    <property type="match status" value="1"/>
</dbReference>
<protein>
    <recommendedName>
        <fullName evidence="1">Translationally-controlled tumor protein homolog</fullName>
    </recommendedName>
</protein>
<name>A0A9W8AZA3_9FUNG</name>
<dbReference type="AlphaFoldDB" id="A0A9W8AZA3"/>
<proteinExistence type="inferred from homology"/>
<evidence type="ECO:0000259" key="3">
    <source>
        <dbReference type="PROSITE" id="PS51797"/>
    </source>
</evidence>
<feature type="domain" description="TCTP" evidence="3">
    <location>
        <begin position="1"/>
        <end position="169"/>
    </location>
</feature>
<gene>
    <name evidence="4" type="ORF">IWQ62_001055</name>
</gene>
<accession>A0A9W8AZA3</accession>
<dbReference type="PRINTS" id="PR01653">
    <property type="entry name" value="TCTPROTEIN"/>
</dbReference>
<dbReference type="GO" id="GO:0005737">
    <property type="term" value="C:cytoplasm"/>
    <property type="evidence" value="ECO:0007669"/>
    <property type="project" value="TreeGrafter"/>
</dbReference>